<feature type="compositionally biased region" description="Basic and acidic residues" evidence="1">
    <location>
        <begin position="138"/>
        <end position="148"/>
    </location>
</feature>
<dbReference type="Pfam" id="PF13730">
    <property type="entry name" value="HTH_36"/>
    <property type="match status" value="1"/>
</dbReference>
<accession>A0A9Q4CPU6</accession>
<name>A0A9Q4CPU6_MORMO</name>
<feature type="region of interest" description="Disordered" evidence="1">
    <location>
        <begin position="112"/>
        <end position="148"/>
    </location>
</feature>
<evidence type="ECO:0000313" key="3">
    <source>
        <dbReference type="Proteomes" id="UP001076655"/>
    </source>
</evidence>
<evidence type="ECO:0000313" key="2">
    <source>
        <dbReference type="EMBL" id="MCY0790429.1"/>
    </source>
</evidence>
<reference evidence="2" key="1">
    <citation type="submission" date="2022-08" db="EMBL/GenBank/DDBJ databases">
        <authorList>
            <person name="Dale J.L."/>
        </authorList>
    </citation>
    <scope>NUCLEOTIDE SEQUENCE</scope>
    <source>
        <strain evidence="2">2022EL-00758</strain>
    </source>
</reference>
<feature type="compositionally biased region" description="Low complexity" evidence="1">
    <location>
        <begin position="117"/>
        <end position="136"/>
    </location>
</feature>
<evidence type="ECO:0000256" key="1">
    <source>
        <dbReference type="SAM" id="MobiDB-lite"/>
    </source>
</evidence>
<dbReference type="Gene3D" id="1.10.10.10">
    <property type="entry name" value="Winged helix-like DNA-binding domain superfamily/Winged helix DNA-binding domain"/>
    <property type="match status" value="1"/>
</dbReference>
<dbReference type="Proteomes" id="UP001076655">
    <property type="component" value="Unassembled WGS sequence"/>
</dbReference>
<gene>
    <name evidence="2" type="ORF">N0392_12125</name>
</gene>
<sequence length="295" mass="31927">MSMILTARALQIKTGNALRKLVLVKLADNANDQGESWPSVPYIAEQCEMSERSVQNHINALVEMGLVRIESRKSANGLNQSNIYHLRLNAAVVSGESAAPYGANPAGVSGANGSGTGAADSPGGATGSDSGAGAAPRISHDPVIDPDKKNIISRDEKTNVKTAMPESFEPGCEHAAKAEASGLDVQDEFQKFSDYHASKGTKYTDWHRAFSYWLGQAANFKRRAAGNSTNSVERDEAFTRLIGSRSKPRNRTEEIALEMAGKTGIRTQTEFMGRKTWIDIWKQATEQAIKEREAA</sequence>
<dbReference type="EMBL" id="JAPNMI010000006">
    <property type="protein sequence ID" value="MCY0790429.1"/>
    <property type="molecule type" value="Genomic_DNA"/>
</dbReference>
<dbReference type="SUPFAM" id="SSF46785">
    <property type="entry name" value="Winged helix' DNA-binding domain"/>
    <property type="match status" value="1"/>
</dbReference>
<dbReference type="InterPro" id="IPR036388">
    <property type="entry name" value="WH-like_DNA-bd_sf"/>
</dbReference>
<organism evidence="2 3">
    <name type="scientific">Morganella morganii</name>
    <name type="common">Proteus morganii</name>
    <dbReference type="NCBI Taxonomy" id="582"/>
    <lineage>
        <taxon>Bacteria</taxon>
        <taxon>Pseudomonadati</taxon>
        <taxon>Pseudomonadota</taxon>
        <taxon>Gammaproteobacteria</taxon>
        <taxon>Enterobacterales</taxon>
        <taxon>Morganellaceae</taxon>
        <taxon>Morganella</taxon>
    </lineage>
</organism>
<dbReference type="RefSeq" id="WP_267785553.1">
    <property type="nucleotide sequence ID" value="NZ_JAPNMI010000006.1"/>
</dbReference>
<proteinExistence type="predicted"/>
<dbReference type="AlphaFoldDB" id="A0A9Q4CPU6"/>
<protein>
    <submittedName>
        <fullName evidence="2">Helix-turn-helix domain-containing protein</fullName>
    </submittedName>
</protein>
<dbReference type="InterPro" id="IPR036390">
    <property type="entry name" value="WH_DNA-bd_sf"/>
</dbReference>
<comment type="caution">
    <text evidence="2">The sequence shown here is derived from an EMBL/GenBank/DDBJ whole genome shotgun (WGS) entry which is preliminary data.</text>
</comment>